<feature type="compositionally biased region" description="Low complexity" evidence="1">
    <location>
        <begin position="11"/>
        <end position="26"/>
    </location>
</feature>
<gene>
    <name evidence="2" type="ORF">AVDCRST_MAG04-1832</name>
</gene>
<proteinExistence type="predicted"/>
<name>A0A6J4IBJ5_9PROT</name>
<feature type="region of interest" description="Disordered" evidence="1">
    <location>
        <begin position="1"/>
        <end position="59"/>
    </location>
</feature>
<accession>A0A6J4IBJ5</accession>
<protein>
    <submittedName>
        <fullName evidence="2">Uncharacterized protein</fullName>
    </submittedName>
</protein>
<feature type="non-terminal residue" evidence="2">
    <location>
        <position position="87"/>
    </location>
</feature>
<evidence type="ECO:0000313" key="2">
    <source>
        <dbReference type="EMBL" id="CAA9245553.1"/>
    </source>
</evidence>
<evidence type="ECO:0000256" key="1">
    <source>
        <dbReference type="SAM" id="MobiDB-lite"/>
    </source>
</evidence>
<organism evidence="2">
    <name type="scientific">uncultured Acetobacteraceae bacterium</name>
    <dbReference type="NCBI Taxonomy" id="169975"/>
    <lineage>
        <taxon>Bacteria</taxon>
        <taxon>Pseudomonadati</taxon>
        <taxon>Pseudomonadota</taxon>
        <taxon>Alphaproteobacteria</taxon>
        <taxon>Acetobacterales</taxon>
        <taxon>Acetobacteraceae</taxon>
        <taxon>environmental samples</taxon>
    </lineage>
</organism>
<dbReference type="AlphaFoldDB" id="A0A6J4IBJ5"/>
<feature type="non-terminal residue" evidence="2">
    <location>
        <position position="1"/>
    </location>
</feature>
<sequence>EPRHERAWRVAAPRSGRGAALAGPRGRALRRGARRPRAVASAGDPDLADLRAGGAEGGALRRGRRAAAARRGAGVRGVARRVVARPG</sequence>
<reference evidence="2" key="1">
    <citation type="submission" date="2020-02" db="EMBL/GenBank/DDBJ databases">
        <authorList>
            <person name="Meier V. D."/>
        </authorList>
    </citation>
    <scope>NUCLEOTIDE SEQUENCE</scope>
    <source>
        <strain evidence="2">AVDCRST_MAG04</strain>
    </source>
</reference>
<feature type="compositionally biased region" description="Basic residues" evidence="1">
    <location>
        <begin position="27"/>
        <end position="37"/>
    </location>
</feature>
<dbReference type="EMBL" id="CADCTL010000125">
    <property type="protein sequence ID" value="CAA9245553.1"/>
    <property type="molecule type" value="Genomic_DNA"/>
</dbReference>